<dbReference type="InterPro" id="IPR035500">
    <property type="entry name" value="NHR-like_dom_sf"/>
</dbReference>
<dbReference type="InterPro" id="IPR000536">
    <property type="entry name" value="Nucl_hrmn_rcpt_lig-bd"/>
</dbReference>
<dbReference type="PIRSF" id="PIRSF002527">
    <property type="entry name" value="ER-like_NR"/>
    <property type="match status" value="1"/>
</dbReference>
<evidence type="ECO:0000256" key="15">
    <source>
        <dbReference type="SAM" id="MobiDB-lite"/>
    </source>
</evidence>
<organism evidence="18 19">
    <name type="scientific">Mola mola</name>
    <name type="common">Ocean sunfish</name>
    <name type="synonym">Tetraodon mola</name>
    <dbReference type="NCBI Taxonomy" id="94237"/>
    <lineage>
        <taxon>Eukaryota</taxon>
        <taxon>Metazoa</taxon>
        <taxon>Chordata</taxon>
        <taxon>Craniata</taxon>
        <taxon>Vertebrata</taxon>
        <taxon>Euteleostomi</taxon>
        <taxon>Actinopterygii</taxon>
        <taxon>Neopterygii</taxon>
        <taxon>Teleostei</taxon>
        <taxon>Neoteleostei</taxon>
        <taxon>Acanthomorphata</taxon>
        <taxon>Eupercaria</taxon>
        <taxon>Tetraodontiformes</taxon>
        <taxon>Molidae</taxon>
        <taxon>Mola</taxon>
    </lineage>
</organism>
<evidence type="ECO:0000256" key="8">
    <source>
        <dbReference type="ARBA" id="ARBA00023015"/>
    </source>
</evidence>
<dbReference type="PANTHER" id="PTHR48092">
    <property type="entry name" value="KNIRPS-RELATED PROTEIN-RELATED"/>
    <property type="match status" value="1"/>
</dbReference>
<accession>A0A3Q4BJW4</accession>
<dbReference type="FunFam" id="1.10.565.10:FF:000010">
    <property type="entry name" value="Estrogen receptor"/>
    <property type="match status" value="1"/>
</dbReference>
<dbReference type="CDD" id="cd06949">
    <property type="entry name" value="NR_LBD_ER"/>
    <property type="match status" value="1"/>
</dbReference>
<evidence type="ECO:0000313" key="19">
    <source>
        <dbReference type="Proteomes" id="UP000261620"/>
    </source>
</evidence>
<dbReference type="GO" id="GO:0030520">
    <property type="term" value="P:estrogen receptor signaling pathway"/>
    <property type="evidence" value="ECO:0007669"/>
    <property type="project" value="InterPro"/>
</dbReference>
<keyword evidence="9" id="KW-0446">Lipid-binding</keyword>
<comment type="function">
    <text evidence="1">The steroid hormones and their receptors are involved in the regulation of eukaryotic gene expression and affect cellular proliferation and differentiation in target tissues.</text>
</comment>
<dbReference type="Pfam" id="PF00105">
    <property type="entry name" value="zf-C4"/>
    <property type="match status" value="1"/>
</dbReference>
<dbReference type="PROSITE" id="PS51843">
    <property type="entry name" value="NR_LBD"/>
    <property type="match status" value="1"/>
</dbReference>
<dbReference type="GO" id="GO:0042562">
    <property type="term" value="F:hormone binding"/>
    <property type="evidence" value="ECO:0007669"/>
    <property type="project" value="UniProtKB-ARBA"/>
</dbReference>
<dbReference type="Gene3D" id="3.30.50.10">
    <property type="entry name" value="Erythroid Transcription Factor GATA-1, subunit A"/>
    <property type="match status" value="1"/>
</dbReference>
<comment type="similarity">
    <text evidence="3 14">Belongs to the nuclear hormone receptor family. NR3 subfamily.</text>
</comment>
<evidence type="ECO:0000256" key="11">
    <source>
        <dbReference type="ARBA" id="ARBA00023163"/>
    </source>
</evidence>
<dbReference type="Gene3D" id="1.10.565.10">
    <property type="entry name" value="Retinoid X Receptor"/>
    <property type="match status" value="1"/>
</dbReference>
<evidence type="ECO:0000256" key="7">
    <source>
        <dbReference type="ARBA" id="ARBA00022833"/>
    </source>
</evidence>
<evidence type="ECO:0000259" key="16">
    <source>
        <dbReference type="PROSITE" id="PS51030"/>
    </source>
</evidence>
<evidence type="ECO:0000256" key="5">
    <source>
        <dbReference type="ARBA" id="ARBA00022723"/>
    </source>
</evidence>
<feature type="domain" description="Nuclear receptor" evidence="16">
    <location>
        <begin position="156"/>
        <end position="232"/>
    </location>
</feature>
<dbReference type="GO" id="GO:0071392">
    <property type="term" value="P:cellular response to estradiol stimulus"/>
    <property type="evidence" value="ECO:0007669"/>
    <property type="project" value="InterPro"/>
</dbReference>
<feature type="region of interest" description="Disordered" evidence="15">
    <location>
        <begin position="523"/>
        <end position="565"/>
    </location>
</feature>
<dbReference type="InterPro" id="IPR050200">
    <property type="entry name" value="Nuclear_hormone_rcpt_NR3"/>
</dbReference>
<reference evidence="18" key="1">
    <citation type="submission" date="2025-08" db="UniProtKB">
        <authorList>
            <consortium name="Ensembl"/>
        </authorList>
    </citation>
    <scope>IDENTIFICATION</scope>
</reference>
<dbReference type="PROSITE" id="PS00031">
    <property type="entry name" value="NUCLEAR_REC_DBD_1"/>
    <property type="match status" value="1"/>
</dbReference>
<dbReference type="InterPro" id="IPR021064">
    <property type="entry name" value="ER-beta-like_N"/>
</dbReference>
<comment type="subcellular location">
    <subcellularLocation>
        <location evidence="2 14">Nucleus</location>
    </subcellularLocation>
</comment>
<keyword evidence="4" id="KW-0754">Steroid-binding</keyword>
<evidence type="ECO:0000256" key="6">
    <source>
        <dbReference type="ARBA" id="ARBA00022771"/>
    </source>
</evidence>
<proteinExistence type="inferred from homology"/>
<dbReference type="PIRSF" id="PIRSF500102">
    <property type="entry name" value="ER-b"/>
    <property type="match status" value="1"/>
</dbReference>
<feature type="domain" description="NR LBD" evidence="17">
    <location>
        <begin position="277"/>
        <end position="513"/>
    </location>
</feature>
<dbReference type="SUPFAM" id="SSF57716">
    <property type="entry name" value="Glucocorticoid receptor-like (DNA-binding domain)"/>
    <property type="match status" value="1"/>
</dbReference>
<dbReference type="GO" id="GO:0043565">
    <property type="term" value="F:sequence-specific DNA binding"/>
    <property type="evidence" value="ECO:0007669"/>
    <property type="project" value="InterPro"/>
</dbReference>
<dbReference type="GO" id="GO:0005634">
    <property type="term" value="C:nucleus"/>
    <property type="evidence" value="ECO:0007669"/>
    <property type="project" value="UniProtKB-SubCell"/>
</dbReference>
<evidence type="ECO:0000256" key="14">
    <source>
        <dbReference type="PIRNR" id="PIRNR002527"/>
    </source>
</evidence>
<dbReference type="SMART" id="SM00430">
    <property type="entry name" value="HOLI"/>
    <property type="match status" value="1"/>
</dbReference>
<dbReference type="PRINTS" id="PR00047">
    <property type="entry name" value="STROIDFINGER"/>
</dbReference>
<dbReference type="InterPro" id="IPR001628">
    <property type="entry name" value="Znf_hrmn_rcpt"/>
</dbReference>
<dbReference type="InterPro" id="IPR013088">
    <property type="entry name" value="Znf_NHR/GATA"/>
</dbReference>
<evidence type="ECO:0000259" key="17">
    <source>
        <dbReference type="PROSITE" id="PS51843"/>
    </source>
</evidence>
<keyword evidence="8 14" id="KW-0805">Transcription regulation</keyword>
<evidence type="ECO:0000256" key="2">
    <source>
        <dbReference type="ARBA" id="ARBA00004123"/>
    </source>
</evidence>
<keyword evidence="19" id="KW-1185">Reference proteome</keyword>
<dbReference type="AlphaFoldDB" id="A0A3Q4BJW4"/>
<dbReference type="GO" id="GO:0030284">
    <property type="term" value="F:nuclear estrogen receptor activity"/>
    <property type="evidence" value="ECO:0007669"/>
    <property type="project" value="InterPro"/>
</dbReference>
<dbReference type="CDD" id="cd07171">
    <property type="entry name" value="NR_DBD_ER"/>
    <property type="match status" value="1"/>
</dbReference>
<dbReference type="PROSITE" id="PS51030">
    <property type="entry name" value="NUCLEAR_REC_DBD_2"/>
    <property type="match status" value="1"/>
</dbReference>
<dbReference type="PRINTS" id="PR00398">
    <property type="entry name" value="STRDHORMONER"/>
</dbReference>
<evidence type="ECO:0000256" key="10">
    <source>
        <dbReference type="ARBA" id="ARBA00023125"/>
    </source>
</evidence>
<keyword evidence="5" id="KW-0479">Metal-binding</keyword>
<dbReference type="Proteomes" id="UP000261620">
    <property type="component" value="Unplaced"/>
</dbReference>
<keyword evidence="12 14" id="KW-0675">Receptor</keyword>
<evidence type="ECO:0000256" key="3">
    <source>
        <dbReference type="ARBA" id="ARBA00005413"/>
    </source>
</evidence>
<evidence type="ECO:0000256" key="12">
    <source>
        <dbReference type="ARBA" id="ARBA00023170"/>
    </source>
</evidence>
<dbReference type="SUPFAM" id="SSF48508">
    <property type="entry name" value="Nuclear receptor ligand-binding domain"/>
    <property type="match status" value="1"/>
</dbReference>
<feature type="compositionally biased region" description="Polar residues" evidence="15">
    <location>
        <begin position="539"/>
        <end position="565"/>
    </location>
</feature>
<sequence>MQTHISNYPFFEMAVPPFREKDLPLLQLQKANCSRVGGRVVSPIISSPVEASQPVCIPSPYTDLDFTTIPFYSPTLFGYAGPGISDHSTVHQSLSPSVFWQSHGHVGPHIPLHPSQPRPQHGRPIQNAWVELSPLDSVSSCFSEEGVVSSGGKADLHYCAVCHDYASGYHYSVWSCEGCKAFFKRSIQTGQNDYICPATNQCTIDKNRRKSCQSCRLRKCYEAGMTKCGIRKERGNFRSPQMRRASRLSSQSRADRASILTGPAVGSFNELHPPELTSEQLIARIMEAEPPEIYLMKDMRRPLTEENVMMSLTNLADKELVHMISWAKKIPGFVELSLLDQVHLLECCWLEVLMIGLMWRSVDHPGKLIFSRDLSLSREEGSCVQGFVEIFDMLIAATSRVRELKLQREEYVCLKAMILLNSNMCLSSSEGSEELQSRTKLLRLLDTVTDALVWAIAKTGLTFRQQYTRLAHLLMLLSHIRHVSNKGMDHLHCMKMKNMVPLYDLLLEMLDAHIMHSSCLPCRPPQQESADRGEAPLQLHSTADSHSNSWTPSSAGGGSKVQQSD</sequence>
<keyword evidence="13 14" id="KW-0539">Nucleus</keyword>
<dbReference type="Pfam" id="PF00104">
    <property type="entry name" value="Hormone_recep"/>
    <property type="match status" value="1"/>
</dbReference>
<dbReference type="Ensembl" id="ENSMMOT00000020656.1">
    <property type="protein sequence ID" value="ENSMMOP00000020322.1"/>
    <property type="gene ID" value="ENSMMOG00000015438.1"/>
</dbReference>
<evidence type="ECO:0000256" key="13">
    <source>
        <dbReference type="ARBA" id="ARBA00023242"/>
    </source>
</evidence>
<dbReference type="OMA" id="HLHCMKV"/>
<name>A0A3Q4BJW4_MOLML</name>
<dbReference type="GO" id="GO:0008270">
    <property type="term" value="F:zinc ion binding"/>
    <property type="evidence" value="ECO:0007669"/>
    <property type="project" value="UniProtKB-KW"/>
</dbReference>
<keyword evidence="11 14" id="KW-0804">Transcription</keyword>
<dbReference type="STRING" id="94237.ENSMMOP00000020322"/>
<evidence type="ECO:0000313" key="18">
    <source>
        <dbReference type="Ensembl" id="ENSMMOP00000020322.1"/>
    </source>
</evidence>
<dbReference type="InterPro" id="IPR001723">
    <property type="entry name" value="Nuclear_hrmn_rcpt"/>
</dbReference>
<dbReference type="SMART" id="SM00399">
    <property type="entry name" value="ZnF_C4"/>
    <property type="match status" value="1"/>
</dbReference>
<keyword evidence="6" id="KW-0863">Zinc-finger</keyword>
<keyword evidence="7" id="KW-0862">Zinc</keyword>
<dbReference type="FunFam" id="3.30.50.10:FF:000139">
    <property type="entry name" value="Estrogen receptor beta a variant b"/>
    <property type="match status" value="1"/>
</dbReference>
<dbReference type="Pfam" id="PF12497">
    <property type="entry name" value="ERbeta_N"/>
    <property type="match status" value="1"/>
</dbReference>
<keyword evidence="10" id="KW-0238">DNA-binding</keyword>
<dbReference type="GO" id="GO:0005496">
    <property type="term" value="F:steroid binding"/>
    <property type="evidence" value="ECO:0007669"/>
    <property type="project" value="UniProtKB-KW"/>
</dbReference>
<reference evidence="18" key="2">
    <citation type="submission" date="2025-09" db="UniProtKB">
        <authorList>
            <consortium name="Ensembl"/>
        </authorList>
    </citation>
    <scope>IDENTIFICATION</scope>
</reference>
<protein>
    <submittedName>
        <fullName evidence="18">Uncharacterized protein</fullName>
    </submittedName>
</protein>
<dbReference type="InterPro" id="IPR028355">
    <property type="entry name" value="ER-beta/gamma"/>
</dbReference>
<evidence type="ECO:0000256" key="1">
    <source>
        <dbReference type="ARBA" id="ARBA00003830"/>
    </source>
</evidence>
<evidence type="ECO:0000256" key="4">
    <source>
        <dbReference type="ARBA" id="ARBA00022665"/>
    </source>
</evidence>
<dbReference type="InterPro" id="IPR024178">
    <property type="entry name" value="Est_rcpt/est-rel_rcp"/>
</dbReference>
<evidence type="ECO:0000256" key="9">
    <source>
        <dbReference type="ARBA" id="ARBA00023121"/>
    </source>
</evidence>